<dbReference type="EMBL" id="MCFH01000001">
    <property type="protein sequence ID" value="ORX61052.1"/>
    <property type="molecule type" value="Genomic_DNA"/>
</dbReference>
<dbReference type="Proteomes" id="UP000193719">
    <property type="component" value="Unassembled WGS sequence"/>
</dbReference>
<organism evidence="1 2">
    <name type="scientific">Piromyces finnis</name>
    <dbReference type="NCBI Taxonomy" id="1754191"/>
    <lineage>
        <taxon>Eukaryota</taxon>
        <taxon>Fungi</taxon>
        <taxon>Fungi incertae sedis</taxon>
        <taxon>Chytridiomycota</taxon>
        <taxon>Chytridiomycota incertae sedis</taxon>
        <taxon>Neocallimastigomycetes</taxon>
        <taxon>Neocallimastigales</taxon>
        <taxon>Neocallimastigaceae</taxon>
        <taxon>Piromyces</taxon>
    </lineage>
</organism>
<protein>
    <submittedName>
        <fullName evidence="1">Uncharacterized protein</fullName>
    </submittedName>
</protein>
<reference evidence="1 2" key="1">
    <citation type="submission" date="2016-08" db="EMBL/GenBank/DDBJ databases">
        <title>Genomes of anaerobic fungi encode conserved fungal cellulosomes for biomass hydrolysis.</title>
        <authorList>
            <consortium name="DOE Joint Genome Institute"/>
            <person name="Haitjema C.H."/>
            <person name="Gilmore S.P."/>
            <person name="Henske J.K."/>
            <person name="Solomon K.V."/>
            <person name="De Groot R."/>
            <person name="Kuo A."/>
            <person name="Mondo S.J."/>
            <person name="Salamov A.A."/>
            <person name="Labutti K."/>
            <person name="Zhao Z."/>
            <person name="Chiniquy J."/>
            <person name="Barry K."/>
            <person name="Brewer H.M."/>
            <person name="Purvine S.O."/>
            <person name="Wright A.T."/>
            <person name="Boxma B."/>
            <person name="Van Alen T."/>
            <person name="Hackstein J.H."/>
            <person name="Baker S.E."/>
            <person name="Grigoriev I.V."/>
            <person name="O'Malley M.A."/>
        </authorList>
    </citation>
    <scope>NUCLEOTIDE SEQUENCE [LARGE SCALE GENOMIC DNA]</scope>
    <source>
        <strain evidence="2">finn</strain>
    </source>
</reference>
<dbReference type="InterPro" id="IPR036305">
    <property type="entry name" value="RGS_sf"/>
</dbReference>
<dbReference type="AlphaFoldDB" id="A0A1Y1VPH9"/>
<keyword evidence="2" id="KW-1185">Reference proteome</keyword>
<sequence length="70" mass="8368">EFDPKFKPLFDQIYYLYIYKDGIAPVILTLNTLTAISNKIENEEYSYDMYQSAIEEVINILYMNIYPKIE</sequence>
<comment type="caution">
    <text evidence="1">The sequence shown here is derived from an EMBL/GenBank/DDBJ whole genome shotgun (WGS) entry which is preliminary data.</text>
</comment>
<feature type="non-terminal residue" evidence="1">
    <location>
        <position position="1"/>
    </location>
</feature>
<name>A0A1Y1VPH9_9FUNG</name>
<evidence type="ECO:0000313" key="2">
    <source>
        <dbReference type="Proteomes" id="UP000193719"/>
    </source>
</evidence>
<dbReference type="SUPFAM" id="SSF48097">
    <property type="entry name" value="Regulator of G-protein signaling, RGS"/>
    <property type="match status" value="1"/>
</dbReference>
<accession>A0A1Y1VPH9</accession>
<reference evidence="1 2" key="2">
    <citation type="submission" date="2016-08" db="EMBL/GenBank/DDBJ databases">
        <title>Pervasive Adenine N6-methylation of Active Genes in Fungi.</title>
        <authorList>
            <consortium name="DOE Joint Genome Institute"/>
            <person name="Mondo S.J."/>
            <person name="Dannebaum R.O."/>
            <person name="Kuo R.C."/>
            <person name="Labutti K."/>
            <person name="Haridas S."/>
            <person name="Kuo A."/>
            <person name="Salamov A."/>
            <person name="Ahrendt S.R."/>
            <person name="Lipzen A."/>
            <person name="Sullivan W."/>
            <person name="Andreopoulos W.B."/>
            <person name="Clum A."/>
            <person name="Lindquist E."/>
            <person name="Daum C."/>
            <person name="Ramamoorthy G.K."/>
            <person name="Gryganskyi A."/>
            <person name="Culley D."/>
            <person name="Magnuson J.K."/>
            <person name="James T.Y."/>
            <person name="O'Malley M.A."/>
            <person name="Stajich J.E."/>
            <person name="Spatafora J.W."/>
            <person name="Visel A."/>
            <person name="Grigoriev I.V."/>
        </authorList>
    </citation>
    <scope>NUCLEOTIDE SEQUENCE [LARGE SCALE GENOMIC DNA]</scope>
    <source>
        <strain evidence="2">finn</strain>
    </source>
</reference>
<proteinExistence type="predicted"/>
<gene>
    <name evidence="1" type="ORF">BCR36DRAFT_272463</name>
</gene>
<evidence type="ECO:0000313" key="1">
    <source>
        <dbReference type="EMBL" id="ORX61052.1"/>
    </source>
</evidence>
<dbReference type="OrthoDB" id="196547at2759"/>